<dbReference type="InterPro" id="IPR032432">
    <property type="entry name" value="Radical_SAM_C"/>
</dbReference>
<proteinExistence type="predicted"/>
<keyword evidence="9" id="KW-1185">Reference proteome</keyword>
<protein>
    <recommendedName>
        <fullName evidence="7">Radical SAM core domain-containing protein</fullName>
    </recommendedName>
</protein>
<dbReference type="SFLD" id="SFLDG01086">
    <property type="entry name" value="elongater_protein-like"/>
    <property type="match status" value="1"/>
</dbReference>
<dbReference type="InterPro" id="IPR023404">
    <property type="entry name" value="rSAM_horseshoe"/>
</dbReference>
<dbReference type="STRING" id="1121950.SAMN02745243_00326"/>
<evidence type="ECO:0000259" key="7">
    <source>
        <dbReference type="PROSITE" id="PS51918"/>
    </source>
</evidence>
<feature type="domain" description="Radical SAM core" evidence="7">
    <location>
        <begin position="18"/>
        <end position="260"/>
    </location>
</feature>
<dbReference type="PROSITE" id="PS51918">
    <property type="entry name" value="RADICAL_SAM"/>
    <property type="match status" value="1"/>
</dbReference>
<dbReference type="PANTHER" id="PTHR11135">
    <property type="entry name" value="HISTONE ACETYLTRANSFERASE-RELATED"/>
    <property type="match status" value="1"/>
</dbReference>
<evidence type="ECO:0000313" key="9">
    <source>
        <dbReference type="Proteomes" id="UP000184301"/>
    </source>
</evidence>
<dbReference type="OrthoDB" id="9801689at2"/>
<dbReference type="EMBL" id="FQZY01000007">
    <property type="protein sequence ID" value="SHJ33627.1"/>
    <property type="molecule type" value="Genomic_DNA"/>
</dbReference>
<keyword evidence="4" id="KW-0479">Metal-binding</keyword>
<dbReference type="CDD" id="cd01335">
    <property type="entry name" value="Radical_SAM"/>
    <property type="match status" value="1"/>
</dbReference>
<keyword evidence="3" id="KW-0949">S-adenosyl-L-methionine</keyword>
<keyword evidence="2" id="KW-0004">4Fe-4S</keyword>
<dbReference type="GO" id="GO:0046872">
    <property type="term" value="F:metal ion binding"/>
    <property type="evidence" value="ECO:0007669"/>
    <property type="project" value="UniProtKB-KW"/>
</dbReference>
<dbReference type="PANTHER" id="PTHR11135:SF1">
    <property type="entry name" value="PROTEIN YHCC"/>
    <property type="match status" value="1"/>
</dbReference>
<dbReference type="Pfam" id="PF16199">
    <property type="entry name" value="Radical_SAM_C"/>
    <property type="match status" value="1"/>
</dbReference>
<dbReference type="SMART" id="SM00729">
    <property type="entry name" value="Elp3"/>
    <property type="match status" value="1"/>
</dbReference>
<keyword evidence="5" id="KW-0408">Iron</keyword>
<comment type="cofactor">
    <cofactor evidence="1">
        <name>[4Fe-4S] cluster</name>
        <dbReference type="ChEBI" id="CHEBI:49883"/>
    </cofactor>
</comment>
<evidence type="ECO:0000256" key="4">
    <source>
        <dbReference type="ARBA" id="ARBA00022723"/>
    </source>
</evidence>
<dbReference type="Proteomes" id="UP000184301">
    <property type="component" value="Unassembled WGS sequence"/>
</dbReference>
<evidence type="ECO:0000256" key="2">
    <source>
        <dbReference type="ARBA" id="ARBA00022485"/>
    </source>
</evidence>
<evidence type="ECO:0000256" key="1">
    <source>
        <dbReference type="ARBA" id="ARBA00001966"/>
    </source>
</evidence>
<dbReference type="Pfam" id="PF04055">
    <property type="entry name" value="Radical_SAM"/>
    <property type="match status" value="1"/>
</dbReference>
<sequence length="311" mass="34978">MRRWGEKRYNSLDYYCKTTYGEKLYKVVLNGGMSCPNRDGTIGVGGCIFCSAQGSGDFAGSPEQTITQQLIRGKDQLKQKRPIHSFIAYFQAFTNTYGSVEYLRHIFMEAIADPEVRILSIATRPDCLGDDVLELLAELNQIKPVWVELGLQTIHTSTAAYIRRGYTLDVFDRAVSGLRRIGVDVIVHVILGLPGEDSAQIADTLHYLNRMDIQGIKLQMLHVLKGTDLAADYQAHPFWIPSMEEYVELVSTCIAQLRPDIVVHRITGDGPSDLLIAPVWSSSKRTVLNNINKYLKEQDIWQGKFYAGKES</sequence>
<evidence type="ECO:0000256" key="3">
    <source>
        <dbReference type="ARBA" id="ARBA00022691"/>
    </source>
</evidence>
<dbReference type="SFLD" id="SFLDG01091">
    <property type="entry name" value="uncharacterized_CHP01210-like"/>
    <property type="match status" value="1"/>
</dbReference>
<dbReference type="InterPro" id="IPR005911">
    <property type="entry name" value="YhcC-like"/>
</dbReference>
<dbReference type="InterPro" id="IPR039661">
    <property type="entry name" value="ELP3"/>
</dbReference>
<accession>A0A1M6IGR2</accession>
<dbReference type="Gene3D" id="3.80.30.20">
    <property type="entry name" value="tm_1862 like domain"/>
    <property type="match status" value="1"/>
</dbReference>
<dbReference type="RefSeq" id="WP_073104205.1">
    <property type="nucleotide sequence ID" value="NZ_FQZY01000007.1"/>
</dbReference>
<keyword evidence="6" id="KW-0411">Iron-sulfur</keyword>
<gene>
    <name evidence="8" type="ORF">SAMN02745243_00326</name>
</gene>
<dbReference type="AlphaFoldDB" id="A0A1M6IGR2"/>
<evidence type="ECO:0000256" key="6">
    <source>
        <dbReference type="ARBA" id="ARBA00023014"/>
    </source>
</evidence>
<dbReference type="InterPro" id="IPR006638">
    <property type="entry name" value="Elp3/MiaA/NifB-like_rSAM"/>
</dbReference>
<organism evidence="8 9">
    <name type="scientific">Hespellia stercorisuis DSM 15480</name>
    <dbReference type="NCBI Taxonomy" id="1121950"/>
    <lineage>
        <taxon>Bacteria</taxon>
        <taxon>Bacillati</taxon>
        <taxon>Bacillota</taxon>
        <taxon>Clostridia</taxon>
        <taxon>Lachnospirales</taxon>
        <taxon>Lachnospiraceae</taxon>
        <taxon>Hespellia</taxon>
    </lineage>
</organism>
<reference evidence="8 9" key="1">
    <citation type="submission" date="2016-11" db="EMBL/GenBank/DDBJ databases">
        <authorList>
            <person name="Jaros S."/>
            <person name="Januszkiewicz K."/>
            <person name="Wedrychowicz H."/>
        </authorList>
    </citation>
    <scope>NUCLEOTIDE SEQUENCE [LARGE SCALE GENOMIC DNA]</scope>
    <source>
        <strain evidence="8 9">DSM 15480</strain>
    </source>
</reference>
<dbReference type="InterPro" id="IPR007197">
    <property type="entry name" value="rSAM"/>
</dbReference>
<dbReference type="GO" id="GO:0051539">
    <property type="term" value="F:4 iron, 4 sulfur cluster binding"/>
    <property type="evidence" value="ECO:0007669"/>
    <property type="project" value="UniProtKB-KW"/>
</dbReference>
<dbReference type="GO" id="GO:0003824">
    <property type="term" value="F:catalytic activity"/>
    <property type="evidence" value="ECO:0007669"/>
    <property type="project" value="InterPro"/>
</dbReference>
<dbReference type="NCBIfam" id="TIGR01212">
    <property type="entry name" value="TIGR01212 family radical SAM protein"/>
    <property type="match status" value="1"/>
</dbReference>
<evidence type="ECO:0000256" key="5">
    <source>
        <dbReference type="ARBA" id="ARBA00023004"/>
    </source>
</evidence>
<dbReference type="SFLD" id="SFLDS00029">
    <property type="entry name" value="Radical_SAM"/>
    <property type="match status" value="1"/>
</dbReference>
<name>A0A1M6IGR2_9FIRM</name>
<dbReference type="InterPro" id="IPR058240">
    <property type="entry name" value="rSAM_sf"/>
</dbReference>
<evidence type="ECO:0000313" key="8">
    <source>
        <dbReference type="EMBL" id="SHJ33627.1"/>
    </source>
</evidence>
<dbReference type="SUPFAM" id="SSF102114">
    <property type="entry name" value="Radical SAM enzymes"/>
    <property type="match status" value="1"/>
</dbReference>